<dbReference type="AlphaFoldDB" id="Q4SVI0"/>
<evidence type="ECO:0000313" key="3">
    <source>
        <dbReference type="EMBL" id="CAF95352.1"/>
    </source>
</evidence>
<feature type="domain" description="Ig-like" evidence="2">
    <location>
        <begin position="21"/>
        <end position="97"/>
    </location>
</feature>
<dbReference type="InterPro" id="IPR003598">
    <property type="entry name" value="Ig_sub2"/>
</dbReference>
<name>Q4SVI0_TETNG</name>
<dbReference type="SMART" id="SM00409">
    <property type="entry name" value="IG"/>
    <property type="match status" value="1"/>
</dbReference>
<evidence type="ECO:0000256" key="1">
    <source>
        <dbReference type="SAM" id="SignalP"/>
    </source>
</evidence>
<keyword evidence="1" id="KW-0732">Signal</keyword>
<dbReference type="InterPro" id="IPR036179">
    <property type="entry name" value="Ig-like_dom_sf"/>
</dbReference>
<dbReference type="InterPro" id="IPR013783">
    <property type="entry name" value="Ig-like_fold"/>
</dbReference>
<accession>Q4SVI0</accession>
<sequence length="112" mass="12011">MGLTATTFILLLIIPDAPEGPSVSVSPSAELEEGSSVTLSCSSDANPAAKYSWFKDNQSLRGGQHLHIIVQPGGRGFYSCNAANELGSVNSPPRFLDVQCRCPLIWKVHKLL</sequence>
<reference evidence="3" key="1">
    <citation type="journal article" date="2004" name="Nature">
        <title>Genome duplication in the teleost fish Tetraodon nigroviridis reveals the early vertebrate proto-karyotype.</title>
        <authorList>
            <person name="Jaillon O."/>
            <person name="Aury J.-M."/>
            <person name="Brunet F."/>
            <person name="Petit J.-L."/>
            <person name="Stange-Thomann N."/>
            <person name="Mauceli E."/>
            <person name="Bouneau L."/>
            <person name="Fischer C."/>
            <person name="Ozouf-Costaz C."/>
            <person name="Bernot A."/>
            <person name="Nicaud S."/>
            <person name="Jaffe D."/>
            <person name="Fisher S."/>
            <person name="Lutfalla G."/>
            <person name="Dossat C."/>
            <person name="Segurens B."/>
            <person name="Dasilva C."/>
            <person name="Salanoubat M."/>
            <person name="Levy M."/>
            <person name="Boudet N."/>
            <person name="Castellano S."/>
            <person name="Anthouard V."/>
            <person name="Jubin C."/>
            <person name="Castelli V."/>
            <person name="Katinka M."/>
            <person name="Vacherie B."/>
            <person name="Biemont C."/>
            <person name="Skalli Z."/>
            <person name="Cattolico L."/>
            <person name="Poulain J."/>
            <person name="De Berardinis V."/>
            <person name="Cruaud C."/>
            <person name="Duprat S."/>
            <person name="Brottier P."/>
            <person name="Coutanceau J.-P."/>
            <person name="Gouzy J."/>
            <person name="Parra G."/>
            <person name="Lardier G."/>
            <person name="Chapple C."/>
            <person name="McKernan K.J."/>
            <person name="McEwan P."/>
            <person name="Bosak S."/>
            <person name="Kellis M."/>
            <person name="Volff J.-N."/>
            <person name="Guigo R."/>
            <person name="Zody M.C."/>
            <person name="Mesirov J."/>
            <person name="Lindblad-Toh K."/>
            <person name="Birren B."/>
            <person name="Nusbaum C."/>
            <person name="Kahn D."/>
            <person name="Robinson-Rechavi M."/>
            <person name="Laudet V."/>
            <person name="Schachter V."/>
            <person name="Quetier F."/>
            <person name="Saurin W."/>
            <person name="Scarpelli C."/>
            <person name="Wincker P."/>
            <person name="Lander E.S."/>
            <person name="Weissenbach J."/>
            <person name="Roest Crollius H."/>
        </authorList>
    </citation>
    <scope>NUCLEOTIDE SEQUENCE [LARGE SCALE GENOMIC DNA]</scope>
</reference>
<evidence type="ECO:0000259" key="2">
    <source>
        <dbReference type="PROSITE" id="PS50835"/>
    </source>
</evidence>
<protein>
    <submittedName>
        <fullName evidence="3">(spotted green pufferfish) hypothetical protein</fullName>
    </submittedName>
</protein>
<dbReference type="InterPro" id="IPR003599">
    <property type="entry name" value="Ig_sub"/>
</dbReference>
<dbReference type="PANTHER" id="PTHR46013:SF4">
    <property type="entry name" value="B-CELL RECEPTOR CD22-RELATED"/>
    <property type="match status" value="1"/>
</dbReference>
<dbReference type="PROSITE" id="PS50835">
    <property type="entry name" value="IG_LIKE"/>
    <property type="match status" value="1"/>
</dbReference>
<dbReference type="Pfam" id="PF13895">
    <property type="entry name" value="Ig_2"/>
    <property type="match status" value="1"/>
</dbReference>
<dbReference type="PANTHER" id="PTHR46013">
    <property type="entry name" value="VASCULAR CELL ADHESION MOLECULE 1"/>
    <property type="match status" value="1"/>
</dbReference>
<organism evidence="3">
    <name type="scientific">Tetraodon nigroviridis</name>
    <name type="common">Spotted green pufferfish</name>
    <name type="synonym">Chelonodon nigroviridis</name>
    <dbReference type="NCBI Taxonomy" id="99883"/>
    <lineage>
        <taxon>Eukaryota</taxon>
        <taxon>Metazoa</taxon>
        <taxon>Chordata</taxon>
        <taxon>Craniata</taxon>
        <taxon>Vertebrata</taxon>
        <taxon>Euteleostomi</taxon>
        <taxon>Actinopterygii</taxon>
        <taxon>Neopterygii</taxon>
        <taxon>Teleostei</taxon>
        <taxon>Neoteleostei</taxon>
        <taxon>Acanthomorphata</taxon>
        <taxon>Eupercaria</taxon>
        <taxon>Tetraodontiformes</taxon>
        <taxon>Tetradontoidea</taxon>
        <taxon>Tetraodontidae</taxon>
        <taxon>Tetraodon</taxon>
    </lineage>
</organism>
<proteinExistence type="predicted"/>
<dbReference type="OrthoDB" id="10039395at2759"/>
<feature type="signal peptide" evidence="1">
    <location>
        <begin position="1"/>
        <end position="19"/>
    </location>
</feature>
<feature type="chain" id="PRO_5004244365" evidence="1">
    <location>
        <begin position="20"/>
        <end position="112"/>
    </location>
</feature>
<dbReference type="KEGG" id="tng:GSTEN00011961G001"/>
<reference evidence="3" key="2">
    <citation type="submission" date="2004-02" db="EMBL/GenBank/DDBJ databases">
        <authorList>
            <consortium name="Genoscope"/>
            <consortium name="Whitehead Institute Centre for Genome Research"/>
        </authorList>
    </citation>
    <scope>NUCLEOTIDE SEQUENCE</scope>
</reference>
<dbReference type="SUPFAM" id="SSF48726">
    <property type="entry name" value="Immunoglobulin"/>
    <property type="match status" value="1"/>
</dbReference>
<comment type="caution">
    <text evidence="3">The sequence shown here is derived from an EMBL/GenBank/DDBJ whole genome shotgun (WGS) entry which is preliminary data.</text>
</comment>
<dbReference type="SMART" id="SM00408">
    <property type="entry name" value="IGc2"/>
    <property type="match status" value="1"/>
</dbReference>
<dbReference type="InterPro" id="IPR007110">
    <property type="entry name" value="Ig-like_dom"/>
</dbReference>
<dbReference type="Gene3D" id="2.60.40.10">
    <property type="entry name" value="Immunoglobulins"/>
    <property type="match status" value="1"/>
</dbReference>
<gene>
    <name evidence="3" type="ORF">GSTENG00011961001</name>
</gene>
<dbReference type="EMBL" id="CAAE01013757">
    <property type="protein sequence ID" value="CAF95352.1"/>
    <property type="molecule type" value="Genomic_DNA"/>
</dbReference>